<feature type="chain" id="PRO_5018821790" evidence="2">
    <location>
        <begin position="28"/>
        <end position="509"/>
    </location>
</feature>
<gene>
    <name evidence="4" type="ORF">EOE48_09155</name>
</gene>
<evidence type="ECO:0000256" key="2">
    <source>
        <dbReference type="RuleBase" id="RU363072"/>
    </source>
</evidence>
<dbReference type="OrthoDB" id="177316at2"/>
<comment type="caution">
    <text evidence="4">The sequence shown here is derived from an EMBL/GenBank/DDBJ whole genome shotgun (WGS) entry which is preliminary data.</text>
</comment>
<dbReference type="GO" id="GO:0015288">
    <property type="term" value="F:porin activity"/>
    <property type="evidence" value="ECO:0007669"/>
    <property type="project" value="InterPro"/>
</dbReference>
<evidence type="ECO:0000256" key="1">
    <source>
        <dbReference type="ARBA" id="ARBA00008769"/>
    </source>
</evidence>
<feature type="region of interest" description="Disordered" evidence="3">
    <location>
        <begin position="52"/>
        <end position="86"/>
    </location>
</feature>
<dbReference type="PANTHER" id="PTHR37944:SF1">
    <property type="entry name" value="PORIN B"/>
    <property type="match status" value="1"/>
</dbReference>
<dbReference type="InterPro" id="IPR038673">
    <property type="entry name" value="OprB_sf"/>
</dbReference>
<dbReference type="PANTHER" id="PTHR37944">
    <property type="entry name" value="PORIN B"/>
    <property type="match status" value="1"/>
</dbReference>
<dbReference type="InterPro" id="IPR007049">
    <property type="entry name" value="Carb-sel_porin_OprB"/>
</dbReference>
<keyword evidence="2" id="KW-0732">Signal</keyword>
<comment type="similarity">
    <text evidence="1 2">Belongs to the OprB family.</text>
</comment>
<accession>A0A437PA38</accession>
<protein>
    <submittedName>
        <fullName evidence="4">Carbohydrate porin</fullName>
    </submittedName>
</protein>
<dbReference type="Gene3D" id="2.40.160.180">
    <property type="entry name" value="Carbohydrate-selective porin OprB"/>
    <property type="match status" value="1"/>
</dbReference>
<dbReference type="Proteomes" id="UP000286997">
    <property type="component" value="Unassembled WGS sequence"/>
</dbReference>
<feature type="signal peptide" evidence="2">
    <location>
        <begin position="1"/>
        <end position="27"/>
    </location>
</feature>
<reference evidence="4 5" key="1">
    <citation type="submission" date="2019-01" db="EMBL/GenBank/DDBJ databases">
        <authorList>
            <person name="Chen W.-M."/>
        </authorList>
    </citation>
    <scope>NUCLEOTIDE SEQUENCE [LARGE SCALE GENOMIC DNA]</scope>
    <source>
        <strain evidence="4 5">TER-1</strain>
    </source>
</reference>
<sequence length="509" mass="53512">MPGRPPPLLVALVWGSALALSPAPAPAQAPAPARAPGGIGRLPLPFVLREGAGGDPRTSIGQPEVSAKRSAGEESSIQELLGPSGDPGGIRARLDAAGIRYSLTYISGVLGNVTGGARRGAIYQGLLDGQLDADLGPLLGWSGAAFHANAYQIHGRGLQRSYLRSLAAVSGNETLPATRLFEAWIEQRLFDDRLGIRLGQLAADTEFIVSQTATLFINGTFGWPDIAGANLPSGGPAYPLATPGIRAKIEPNRNLSVQVGLYDGDPAGPAVPAGSLDPARLNRNGTNFRFHDPPLAIAEAAYAYNLDPSTWGGFILGEPGTVTLGAWHHFGRFDDLRRDAAGLPLASPLGTGVPRRLRGEDGIYAMIDQTLFREPGRDQGLSAFVRLMGSPGSASLLDLYLDAGFAYRGLLPGRPRDTAGIAVTYQRISDAARRADRDAIALTGQPQPVRDFEAVIEATYQIVAAAGLTVQPHVQYFVRPGGGIANPIFPGAGRMKNALVFGVSTAIRY</sequence>
<dbReference type="GO" id="GO:0016020">
    <property type="term" value="C:membrane"/>
    <property type="evidence" value="ECO:0007669"/>
    <property type="project" value="InterPro"/>
</dbReference>
<dbReference type="AlphaFoldDB" id="A0A437PA38"/>
<evidence type="ECO:0000256" key="3">
    <source>
        <dbReference type="SAM" id="MobiDB-lite"/>
    </source>
</evidence>
<organism evidence="4 5">
    <name type="scientific">Methylobacterium oryzihabitans</name>
    <dbReference type="NCBI Taxonomy" id="2499852"/>
    <lineage>
        <taxon>Bacteria</taxon>
        <taxon>Pseudomonadati</taxon>
        <taxon>Pseudomonadota</taxon>
        <taxon>Alphaproteobacteria</taxon>
        <taxon>Hyphomicrobiales</taxon>
        <taxon>Methylobacteriaceae</taxon>
        <taxon>Methylobacterium</taxon>
    </lineage>
</organism>
<dbReference type="EMBL" id="SACP01000007">
    <property type="protein sequence ID" value="RVU19156.1"/>
    <property type="molecule type" value="Genomic_DNA"/>
</dbReference>
<dbReference type="Pfam" id="PF04966">
    <property type="entry name" value="OprB"/>
    <property type="match status" value="1"/>
</dbReference>
<evidence type="ECO:0000313" key="5">
    <source>
        <dbReference type="Proteomes" id="UP000286997"/>
    </source>
</evidence>
<keyword evidence="5" id="KW-1185">Reference proteome</keyword>
<dbReference type="GO" id="GO:0008643">
    <property type="term" value="P:carbohydrate transport"/>
    <property type="evidence" value="ECO:0007669"/>
    <property type="project" value="InterPro"/>
</dbReference>
<name>A0A437PA38_9HYPH</name>
<dbReference type="InterPro" id="IPR052932">
    <property type="entry name" value="OprB_Porin"/>
</dbReference>
<evidence type="ECO:0000313" key="4">
    <source>
        <dbReference type="EMBL" id="RVU19156.1"/>
    </source>
</evidence>
<proteinExistence type="inferred from homology"/>